<gene>
    <name evidence="9" type="primary">cofE</name>
    <name evidence="9" type="ORF">ABE957_10620</name>
</gene>
<keyword evidence="5" id="KW-0630">Potassium</keyword>
<dbReference type="GO" id="GO:0052618">
    <property type="term" value="F:coenzyme F420-0:L-glutamate ligase activity"/>
    <property type="evidence" value="ECO:0007669"/>
    <property type="project" value="UniProtKB-EC"/>
</dbReference>
<evidence type="ECO:0000313" key="9">
    <source>
        <dbReference type="EMBL" id="MEQ6889126.1"/>
    </source>
</evidence>
<dbReference type="Gene3D" id="3.90.1660.10">
    <property type="entry name" value="CofE-like domain"/>
    <property type="match status" value="1"/>
</dbReference>
<dbReference type="Gene3D" id="3.30.1330.100">
    <property type="entry name" value="CofE-like"/>
    <property type="match status" value="1"/>
</dbReference>
<dbReference type="RefSeq" id="WP_349758750.1">
    <property type="nucleotide sequence ID" value="NZ_JBEGCI010000008.1"/>
</dbReference>
<proteinExistence type="predicted"/>
<reference evidence="9 10" key="1">
    <citation type="submission" date="2024-05" db="EMBL/GenBank/DDBJ databases">
        <title>Halomonas sp. CS7 16S ribosomal RNA gene Genome sequencing and assembly.</title>
        <authorList>
            <person name="Yook S."/>
        </authorList>
    </citation>
    <scope>NUCLEOTIDE SEQUENCE [LARGE SCALE GENOMIC DNA]</scope>
    <source>
        <strain evidence="9 10">CS7</strain>
    </source>
</reference>
<organism evidence="9 10">
    <name type="scientific">Halomonas pelophila</name>
    <dbReference type="NCBI Taxonomy" id="3151122"/>
    <lineage>
        <taxon>Bacteria</taxon>
        <taxon>Pseudomonadati</taxon>
        <taxon>Pseudomonadota</taxon>
        <taxon>Gammaproteobacteria</taxon>
        <taxon>Oceanospirillales</taxon>
        <taxon>Halomonadaceae</taxon>
        <taxon>Halomonas</taxon>
    </lineage>
</organism>
<dbReference type="InterPro" id="IPR002847">
    <property type="entry name" value="F420-0_gamma-glut_ligase-dom"/>
</dbReference>
<comment type="caution">
    <text evidence="9">The sequence shown here is derived from an EMBL/GenBank/DDBJ whole genome shotgun (WGS) entry which is preliminary data.</text>
</comment>
<keyword evidence="3" id="KW-0547">Nucleotide-binding</keyword>
<evidence type="ECO:0000256" key="7">
    <source>
        <dbReference type="ARBA" id="ARBA00023211"/>
    </source>
</evidence>
<evidence type="ECO:0000259" key="8">
    <source>
        <dbReference type="Pfam" id="PF01996"/>
    </source>
</evidence>
<dbReference type="InterPro" id="IPR008225">
    <property type="entry name" value="F420-0_g-glutamyl_ligase"/>
</dbReference>
<evidence type="ECO:0000256" key="6">
    <source>
        <dbReference type="ARBA" id="ARBA00023134"/>
    </source>
</evidence>
<dbReference type="NCBIfam" id="TIGR01916">
    <property type="entry name" value="F420_cofE"/>
    <property type="match status" value="1"/>
</dbReference>
<accession>A0ABV1N7N8</accession>
<evidence type="ECO:0000313" key="10">
    <source>
        <dbReference type="Proteomes" id="UP001472978"/>
    </source>
</evidence>
<feature type="domain" description="Coenzyme F420:L-glutamate ligase-like" evidence="8">
    <location>
        <begin position="13"/>
        <end position="232"/>
    </location>
</feature>
<dbReference type="EC" id="6.3.2.31" evidence="9"/>
<evidence type="ECO:0000256" key="4">
    <source>
        <dbReference type="ARBA" id="ARBA00022842"/>
    </source>
</evidence>
<dbReference type="PANTHER" id="PTHR47917:SF1">
    <property type="entry name" value="COENZYME F420:L-GLUTAMATE LIGASE"/>
    <property type="match status" value="1"/>
</dbReference>
<evidence type="ECO:0000256" key="5">
    <source>
        <dbReference type="ARBA" id="ARBA00022958"/>
    </source>
</evidence>
<keyword evidence="6" id="KW-0342">GTP-binding</keyword>
<protein>
    <submittedName>
        <fullName evidence="9">Coenzyme F420-0:L-glutamate ligase</fullName>
        <ecNumber evidence="9">6.3.2.31</ecNumber>
    </submittedName>
</protein>
<dbReference type="SUPFAM" id="SSF144010">
    <property type="entry name" value="CofE-like"/>
    <property type="match status" value="1"/>
</dbReference>
<dbReference type="Proteomes" id="UP001472978">
    <property type="component" value="Unassembled WGS sequence"/>
</dbReference>
<sequence>MLSGVHFQALPNIPEISPGDDLAAIISQALEDADLILEDTSVLVVAQKVVSKAEGRLVDLACVTPTPRATELARLTGKDSRLVELVLEESSDVLRAVPGVMIVRHRLGYVMANAGIDQSNLPDNASGQRALLLPRDPAASAQALSAGLETRQGTHPGIIISDSFGRPWRNGVVNVALASAGVPALIDQRSGTDRHGRTLHNTLIAHADAIAAGAALVMGEAGEGTPVAVVSGLSLSDTVVDASALIRPLESDLFQ</sequence>
<keyword evidence="7" id="KW-0464">Manganese</keyword>
<dbReference type="EMBL" id="JBEGCI010000008">
    <property type="protein sequence ID" value="MEQ6889126.1"/>
    <property type="molecule type" value="Genomic_DNA"/>
</dbReference>
<name>A0ABV1N7N8_9GAMM</name>
<evidence type="ECO:0000256" key="2">
    <source>
        <dbReference type="ARBA" id="ARBA00022723"/>
    </source>
</evidence>
<evidence type="ECO:0000256" key="3">
    <source>
        <dbReference type="ARBA" id="ARBA00022741"/>
    </source>
</evidence>
<dbReference type="Pfam" id="PF01996">
    <property type="entry name" value="F420_ligase"/>
    <property type="match status" value="1"/>
</dbReference>
<evidence type="ECO:0000256" key="1">
    <source>
        <dbReference type="ARBA" id="ARBA00022598"/>
    </source>
</evidence>
<keyword evidence="10" id="KW-1185">Reference proteome</keyword>
<keyword evidence="4" id="KW-0460">Magnesium</keyword>
<keyword evidence="1 9" id="KW-0436">Ligase</keyword>
<dbReference type="PANTHER" id="PTHR47917">
    <property type="match status" value="1"/>
</dbReference>
<keyword evidence="2" id="KW-0479">Metal-binding</keyword>